<gene>
    <name evidence="1" type="ORF">LZC94_26590</name>
</gene>
<organism evidence="1 2">
    <name type="scientific">Pendulispora albinea</name>
    <dbReference type="NCBI Taxonomy" id="2741071"/>
    <lineage>
        <taxon>Bacteria</taxon>
        <taxon>Pseudomonadati</taxon>
        <taxon>Myxococcota</taxon>
        <taxon>Myxococcia</taxon>
        <taxon>Myxococcales</taxon>
        <taxon>Sorangiineae</taxon>
        <taxon>Pendulisporaceae</taxon>
        <taxon>Pendulispora</taxon>
    </lineage>
</organism>
<evidence type="ECO:0008006" key="3">
    <source>
        <dbReference type="Google" id="ProtNLM"/>
    </source>
</evidence>
<protein>
    <recommendedName>
        <fullName evidence="3">Lipoprotein</fullName>
    </recommendedName>
</protein>
<dbReference type="EMBL" id="CP089984">
    <property type="protein sequence ID" value="WXB11422.1"/>
    <property type="molecule type" value="Genomic_DNA"/>
</dbReference>
<evidence type="ECO:0000313" key="2">
    <source>
        <dbReference type="Proteomes" id="UP001370348"/>
    </source>
</evidence>
<keyword evidence="2" id="KW-1185">Reference proteome</keyword>
<dbReference type="RefSeq" id="WP_394821040.1">
    <property type="nucleotide sequence ID" value="NZ_CP089984.1"/>
</dbReference>
<accession>A0ABZ2LKE8</accession>
<sequence length="225" mass="24267">MPRLPRDAIFGPRALGAALFMASLVTSVTSVTLTGCLGRSVPDPKDAAKAYAEAAARGNGDAIYEMMTEAAQKTRSRDEVRRLVASERAELTEQGRALSAKDARAEATARLRFRDGEETALELKDGKFWITSAGAMPGGARTPEEALDQLRRVVARRSYAGLMRVLTPATRAAIEQDLRSLVGGLEHPETLPVQVSGDSANVNVVGGHHVRLKREGGVWRVDDFD</sequence>
<proteinExistence type="predicted"/>
<evidence type="ECO:0000313" key="1">
    <source>
        <dbReference type="EMBL" id="WXB11422.1"/>
    </source>
</evidence>
<reference evidence="1 2" key="1">
    <citation type="submission" date="2021-12" db="EMBL/GenBank/DDBJ databases">
        <title>Discovery of the Pendulisporaceae a myxobacterial family with distinct sporulation behavior and unique specialized metabolism.</title>
        <authorList>
            <person name="Garcia R."/>
            <person name="Popoff A."/>
            <person name="Bader C.D."/>
            <person name="Loehr J."/>
            <person name="Walesch S."/>
            <person name="Walt C."/>
            <person name="Boldt J."/>
            <person name="Bunk B."/>
            <person name="Haeckl F.J.F.P.J."/>
            <person name="Gunesch A.P."/>
            <person name="Birkelbach J."/>
            <person name="Nuebel U."/>
            <person name="Pietschmann T."/>
            <person name="Bach T."/>
            <person name="Mueller R."/>
        </authorList>
    </citation>
    <scope>NUCLEOTIDE SEQUENCE [LARGE SCALE GENOMIC DNA]</scope>
    <source>
        <strain evidence="1 2">MSr11954</strain>
    </source>
</reference>
<dbReference type="Proteomes" id="UP001370348">
    <property type="component" value="Chromosome"/>
</dbReference>
<name>A0ABZ2LKE8_9BACT</name>